<evidence type="ECO:0000313" key="2">
    <source>
        <dbReference type="Proteomes" id="UP000232412"/>
    </source>
</evidence>
<organism evidence="1 2">
    <name type="scientific">Nitrosotalea sinensis</name>
    <dbReference type="NCBI Taxonomy" id="1499975"/>
    <lineage>
        <taxon>Archaea</taxon>
        <taxon>Nitrososphaerota</taxon>
        <taxon>Nitrososphaeria</taxon>
        <taxon>Nitrosotaleales</taxon>
        <taxon>Nitrosotaleaceae</taxon>
        <taxon>Nitrosotalea</taxon>
    </lineage>
</organism>
<dbReference type="RefSeq" id="WP_165775288.1">
    <property type="nucleotide sequence ID" value="NZ_FRFC01000005.1"/>
</dbReference>
<accession>A0A2H1EID9</accession>
<evidence type="ECO:0000313" key="1">
    <source>
        <dbReference type="EMBL" id="SHO47381.1"/>
    </source>
</evidence>
<gene>
    <name evidence="1" type="ORF">NSIN_40073</name>
</gene>
<sequence length="58" mass="7149">MTEELEQRWCKKCFKKTRQEIIFMPEIPTYKRRRQYKCTECGLTSWLQGRRPSAESVY</sequence>
<reference evidence="2" key="1">
    <citation type="submission" date="2016-12" db="EMBL/GenBank/DDBJ databases">
        <authorList>
            <person name="Herbold C."/>
        </authorList>
    </citation>
    <scope>NUCLEOTIDE SEQUENCE [LARGE SCALE GENOMIC DNA]</scope>
</reference>
<dbReference type="Proteomes" id="UP000232412">
    <property type="component" value="Unassembled WGS sequence"/>
</dbReference>
<keyword evidence="2" id="KW-1185">Reference proteome</keyword>
<dbReference type="EMBL" id="FRFC01000005">
    <property type="protein sequence ID" value="SHO47381.1"/>
    <property type="molecule type" value="Genomic_DNA"/>
</dbReference>
<protein>
    <submittedName>
        <fullName evidence="1">Uncharacterized protein</fullName>
    </submittedName>
</protein>
<proteinExistence type="predicted"/>
<dbReference type="AlphaFoldDB" id="A0A2H1EID9"/>
<name>A0A2H1EID9_9ARCH</name>
<dbReference type="OrthoDB" id="105at2157"/>